<gene>
    <name evidence="4" type="ORF">V6N12_061518</name>
</gene>
<feature type="region of interest" description="Disordered" evidence="2">
    <location>
        <begin position="179"/>
        <end position="202"/>
    </location>
</feature>
<dbReference type="Gene3D" id="2.60.200.20">
    <property type="match status" value="1"/>
</dbReference>
<comment type="caution">
    <text evidence="4">The sequence shown here is derived from an EMBL/GenBank/DDBJ whole genome shotgun (WGS) entry which is preliminary data.</text>
</comment>
<feature type="domain" description="FHA" evidence="3">
    <location>
        <begin position="28"/>
        <end position="78"/>
    </location>
</feature>
<feature type="compositionally biased region" description="Basic and acidic residues" evidence="2">
    <location>
        <begin position="293"/>
        <end position="305"/>
    </location>
</feature>
<keyword evidence="1" id="KW-0175">Coiled coil</keyword>
<dbReference type="InterPro" id="IPR050923">
    <property type="entry name" value="Cell_Proc_Reg/RNA_Proc"/>
</dbReference>
<reference evidence="4 5" key="1">
    <citation type="journal article" date="2024" name="G3 (Bethesda)">
        <title>Genome assembly of Hibiscus sabdariffa L. provides insights into metabolisms of medicinal natural products.</title>
        <authorList>
            <person name="Kim T."/>
        </authorList>
    </citation>
    <scope>NUCLEOTIDE SEQUENCE [LARGE SCALE GENOMIC DNA]</scope>
    <source>
        <strain evidence="4">TK-2024</strain>
        <tissue evidence="4">Old leaves</tissue>
    </source>
</reference>
<name>A0ABR2DXA2_9ROSI</name>
<feature type="compositionally biased region" description="Basic and acidic residues" evidence="2">
    <location>
        <begin position="314"/>
        <end position="326"/>
    </location>
</feature>
<feature type="region of interest" description="Disordered" evidence="2">
    <location>
        <begin position="236"/>
        <end position="332"/>
    </location>
</feature>
<evidence type="ECO:0000313" key="5">
    <source>
        <dbReference type="Proteomes" id="UP001472677"/>
    </source>
</evidence>
<dbReference type="SMART" id="SM00240">
    <property type="entry name" value="FHA"/>
    <property type="match status" value="1"/>
</dbReference>
<feature type="compositionally biased region" description="Basic and acidic residues" evidence="2">
    <location>
        <begin position="272"/>
        <end position="284"/>
    </location>
</feature>
<feature type="compositionally biased region" description="Basic residues" evidence="2">
    <location>
        <begin position="185"/>
        <end position="195"/>
    </location>
</feature>
<keyword evidence="5" id="KW-1185">Reference proteome</keyword>
<evidence type="ECO:0000256" key="1">
    <source>
        <dbReference type="SAM" id="Coils"/>
    </source>
</evidence>
<dbReference type="SUPFAM" id="SSF49879">
    <property type="entry name" value="SMAD/FHA domain"/>
    <property type="match status" value="1"/>
</dbReference>
<protein>
    <recommendedName>
        <fullName evidence="3">FHA domain-containing protein</fullName>
    </recommendedName>
</protein>
<feature type="coiled-coil region" evidence="1">
    <location>
        <begin position="405"/>
        <end position="432"/>
    </location>
</feature>
<dbReference type="Pfam" id="PF00498">
    <property type="entry name" value="FHA"/>
    <property type="match status" value="1"/>
</dbReference>
<evidence type="ECO:0000313" key="4">
    <source>
        <dbReference type="EMBL" id="KAK8548608.1"/>
    </source>
</evidence>
<dbReference type="EMBL" id="JBBPBM010000021">
    <property type="protein sequence ID" value="KAK8548608.1"/>
    <property type="molecule type" value="Genomic_DNA"/>
</dbReference>
<accession>A0ABR2DXA2</accession>
<evidence type="ECO:0000256" key="2">
    <source>
        <dbReference type="SAM" id="MobiDB-lite"/>
    </source>
</evidence>
<evidence type="ECO:0000259" key="3">
    <source>
        <dbReference type="PROSITE" id="PS50006"/>
    </source>
</evidence>
<dbReference type="InterPro" id="IPR000253">
    <property type="entry name" value="FHA_dom"/>
</dbReference>
<dbReference type="PANTHER" id="PTHR23308">
    <property type="entry name" value="NUCLEAR INHIBITOR OF PROTEIN PHOSPHATASE-1"/>
    <property type="match status" value="1"/>
</dbReference>
<sequence length="438" mass="50105">MDPPPITLVMIQGPRKGETIIYQPGSSIRIGRVVRGNNLPIKDAGISSKHLTIESGSGKWIVRDLGSSNGTTLNSDLLPADTPFDLNDGDTVKVGETTSILIKIEGGGGGAEEVAVVVESRRRNPPRRGKALKNETEGFNKELENLEVEKKENVRVTRSRKNADSLNCRLEIPKATEIQEEPVAKRGKGRPRGRKKNEQEVKLEEKETILIEKNEVNKDEALNPLQNEEIQVRKDEVDKEEELNPLQNEEIQVRKDEVDKEEELNPLQNEEFQVRKDEFDKGEELNPLQNEEIQVRNDEVDKGEELNPLQNEEIQVRKDEVDKGEELNPLQNEEIQVRKDEVDKGEELNPLQNEEIQVRKDEENVECSKTEVKESCDERVEVDLEKMTLREWFDYLEVHLPKQIKEATEEMIEGMRKKAERVQEYMVEQKQKGKAAVG</sequence>
<proteinExistence type="predicted"/>
<dbReference type="Proteomes" id="UP001472677">
    <property type="component" value="Unassembled WGS sequence"/>
</dbReference>
<organism evidence="4 5">
    <name type="scientific">Hibiscus sabdariffa</name>
    <name type="common">roselle</name>
    <dbReference type="NCBI Taxonomy" id="183260"/>
    <lineage>
        <taxon>Eukaryota</taxon>
        <taxon>Viridiplantae</taxon>
        <taxon>Streptophyta</taxon>
        <taxon>Embryophyta</taxon>
        <taxon>Tracheophyta</taxon>
        <taxon>Spermatophyta</taxon>
        <taxon>Magnoliopsida</taxon>
        <taxon>eudicotyledons</taxon>
        <taxon>Gunneridae</taxon>
        <taxon>Pentapetalae</taxon>
        <taxon>rosids</taxon>
        <taxon>malvids</taxon>
        <taxon>Malvales</taxon>
        <taxon>Malvaceae</taxon>
        <taxon>Malvoideae</taxon>
        <taxon>Hibiscus</taxon>
    </lineage>
</organism>
<dbReference type="InterPro" id="IPR008984">
    <property type="entry name" value="SMAD_FHA_dom_sf"/>
</dbReference>
<dbReference type="PROSITE" id="PS50006">
    <property type="entry name" value="FHA_DOMAIN"/>
    <property type="match status" value="1"/>
</dbReference>